<evidence type="ECO:0000313" key="1">
    <source>
        <dbReference type="EMBL" id="CAH1802443.1"/>
    </source>
</evidence>
<dbReference type="SUPFAM" id="SSF158235">
    <property type="entry name" value="SOCS box-like"/>
    <property type="match status" value="1"/>
</dbReference>
<dbReference type="AlphaFoldDB" id="A0A8J1XQ00"/>
<dbReference type="GO" id="GO:0035556">
    <property type="term" value="P:intracellular signal transduction"/>
    <property type="evidence" value="ECO:0007669"/>
    <property type="project" value="InterPro"/>
</dbReference>
<dbReference type="PROSITE" id="PS50088">
    <property type="entry name" value="ANK_REPEAT"/>
    <property type="match status" value="3"/>
</dbReference>
<dbReference type="InterPro" id="IPR036770">
    <property type="entry name" value="Ankyrin_rpt-contain_sf"/>
</dbReference>
<dbReference type="CDD" id="cd03716">
    <property type="entry name" value="SOCS_ASB_like"/>
    <property type="match status" value="1"/>
</dbReference>
<proteinExistence type="predicted"/>
<dbReference type="InterPro" id="IPR002110">
    <property type="entry name" value="Ankyrin_rpt"/>
</dbReference>
<dbReference type="InterPro" id="IPR036036">
    <property type="entry name" value="SOCS_box-like_dom_sf"/>
</dbReference>
<dbReference type="PROSITE" id="PS50297">
    <property type="entry name" value="ANK_REP_REGION"/>
    <property type="match status" value="2"/>
</dbReference>
<reference evidence="1" key="1">
    <citation type="submission" date="2022-03" db="EMBL/GenBank/DDBJ databases">
        <authorList>
            <person name="Martin C."/>
        </authorList>
    </citation>
    <scope>NUCLEOTIDE SEQUENCE</scope>
</reference>
<dbReference type="PANTHER" id="PTHR24171">
    <property type="entry name" value="ANKYRIN REPEAT DOMAIN-CONTAINING PROTEIN 39-RELATED"/>
    <property type="match status" value="1"/>
</dbReference>
<dbReference type="Gene3D" id="1.25.40.20">
    <property type="entry name" value="Ankyrin repeat-containing domain"/>
    <property type="match status" value="1"/>
</dbReference>
<dbReference type="Pfam" id="PF12796">
    <property type="entry name" value="Ank_2"/>
    <property type="match status" value="1"/>
</dbReference>
<dbReference type="SMART" id="SM00248">
    <property type="entry name" value="ANK"/>
    <property type="match status" value="4"/>
</dbReference>
<evidence type="ECO:0000313" key="2">
    <source>
        <dbReference type="Proteomes" id="UP000749559"/>
    </source>
</evidence>
<dbReference type="EMBL" id="CAIIXF020000012">
    <property type="protein sequence ID" value="CAH1802443.1"/>
    <property type="molecule type" value="Genomic_DNA"/>
</dbReference>
<accession>A0A8J1XQ00</accession>
<gene>
    <name evidence="1" type="ORF">OFUS_LOCUS26121</name>
</gene>
<keyword evidence="2" id="KW-1185">Reference proteome</keyword>
<name>A0A8J1XQ00_OWEFU</name>
<dbReference type="SUPFAM" id="SSF48403">
    <property type="entry name" value="Ankyrin repeat"/>
    <property type="match status" value="1"/>
</dbReference>
<dbReference type="PROSITE" id="PS50225">
    <property type="entry name" value="SOCS"/>
    <property type="match status" value="1"/>
</dbReference>
<sequence>MDLYGWTELTRAVCGGDVNEVRMLLKEGANPDQKNAAGNMPLIYASMGGQVDMLKVLLPVTSNVNATSHKQWTALHWCASLGYSNCLEHLLQSGADPNIMDNCGEIPLQKAMICKNVSIRAARALIQANSRLDLLHFDSQSIGDDNLGNDVWHKRTAILEMLTYVRCPPRIIKELISMGYVPQNFIANNIHLKQLFVAIHEKMSSSWTLAELCRYHIRKPLIQKRGSNVPSLIDKMDIPRPLKNYVSFRELNIYESSYNPEEMDVW</sequence>
<organism evidence="1 2">
    <name type="scientific">Owenia fusiformis</name>
    <name type="common">Polychaete worm</name>
    <dbReference type="NCBI Taxonomy" id="6347"/>
    <lineage>
        <taxon>Eukaryota</taxon>
        <taxon>Metazoa</taxon>
        <taxon>Spiralia</taxon>
        <taxon>Lophotrochozoa</taxon>
        <taxon>Annelida</taxon>
        <taxon>Polychaeta</taxon>
        <taxon>Sedentaria</taxon>
        <taxon>Canalipalpata</taxon>
        <taxon>Sabellida</taxon>
        <taxon>Oweniida</taxon>
        <taxon>Oweniidae</taxon>
        <taxon>Owenia</taxon>
    </lineage>
</organism>
<protein>
    <submittedName>
        <fullName evidence="1">Uncharacterized protein</fullName>
    </submittedName>
</protein>
<dbReference type="Proteomes" id="UP000749559">
    <property type="component" value="Unassembled WGS sequence"/>
</dbReference>
<dbReference type="Pfam" id="PF07525">
    <property type="entry name" value="SOCS_box"/>
    <property type="match status" value="1"/>
</dbReference>
<comment type="caution">
    <text evidence="1">The sequence shown here is derived from an EMBL/GenBank/DDBJ whole genome shotgun (WGS) entry which is preliminary data.</text>
</comment>
<dbReference type="OrthoDB" id="10257076at2759"/>
<dbReference type="InterPro" id="IPR001496">
    <property type="entry name" value="SOCS_box"/>
</dbReference>